<organism evidence="1 2">
    <name type="scientific">Phytophthora infestans</name>
    <name type="common">Potato late blight agent</name>
    <name type="synonym">Botrytis infestans</name>
    <dbReference type="NCBI Taxonomy" id="4787"/>
    <lineage>
        <taxon>Eukaryota</taxon>
        <taxon>Sar</taxon>
        <taxon>Stramenopiles</taxon>
        <taxon>Oomycota</taxon>
        <taxon>Peronosporomycetes</taxon>
        <taxon>Peronosporales</taxon>
        <taxon>Peronosporaceae</taxon>
        <taxon>Phytophthora</taxon>
    </lineage>
</organism>
<protein>
    <submittedName>
        <fullName evidence="1">Uncharacterized protein</fullName>
    </submittedName>
</protein>
<gene>
    <name evidence="1" type="ORF">GN958_ATG22285</name>
</gene>
<dbReference type="Proteomes" id="UP000704712">
    <property type="component" value="Unassembled WGS sequence"/>
</dbReference>
<evidence type="ECO:0000313" key="2">
    <source>
        <dbReference type="Proteomes" id="UP000704712"/>
    </source>
</evidence>
<evidence type="ECO:0000313" key="1">
    <source>
        <dbReference type="EMBL" id="KAF4128526.1"/>
    </source>
</evidence>
<dbReference type="AlphaFoldDB" id="A0A8S9TI24"/>
<reference evidence="1" key="1">
    <citation type="submission" date="2020-03" db="EMBL/GenBank/DDBJ databases">
        <title>Hybrid Assembly of Korean Phytophthora infestans isolates.</title>
        <authorList>
            <person name="Prokchorchik M."/>
            <person name="Lee Y."/>
            <person name="Seo J."/>
            <person name="Cho J.-H."/>
            <person name="Park Y.-E."/>
            <person name="Jang D.-C."/>
            <person name="Im J.-S."/>
            <person name="Choi J.-G."/>
            <person name="Park H.-J."/>
            <person name="Lee G.-B."/>
            <person name="Lee Y.-G."/>
            <person name="Hong S.-Y."/>
            <person name="Cho K."/>
            <person name="Sohn K.H."/>
        </authorList>
    </citation>
    <scope>NUCLEOTIDE SEQUENCE</scope>
    <source>
        <strain evidence="1">KR_2_A2</strain>
    </source>
</reference>
<sequence>MKTRSPMRHKFDDMPEDLFKHRTLVILELKVLPSLSSGRLILALQNWVAQRKTEQHKMLYEVQTAKSTTKEQS</sequence>
<name>A0A8S9TI24_PHYIN</name>
<accession>A0A8S9TI24</accession>
<proteinExistence type="predicted"/>
<dbReference type="EMBL" id="JAACNO010003110">
    <property type="protein sequence ID" value="KAF4128526.1"/>
    <property type="molecule type" value="Genomic_DNA"/>
</dbReference>
<comment type="caution">
    <text evidence="1">The sequence shown here is derived from an EMBL/GenBank/DDBJ whole genome shotgun (WGS) entry which is preliminary data.</text>
</comment>